<evidence type="ECO:0000313" key="8">
    <source>
        <dbReference type="EMBL" id="VYU03567.1"/>
    </source>
</evidence>
<dbReference type="PROSITE" id="PS50267">
    <property type="entry name" value="NA_NEUROTRAN_SYMP_3"/>
    <property type="match status" value="1"/>
</dbReference>
<dbReference type="InterPro" id="IPR000175">
    <property type="entry name" value="Na/ntran_symport"/>
</dbReference>
<dbReference type="PANTHER" id="PTHR42948:SF1">
    <property type="entry name" value="TRANSPORTER"/>
    <property type="match status" value="1"/>
</dbReference>
<dbReference type="EMBL" id="CACRUO010000030">
    <property type="protein sequence ID" value="VYU03567.1"/>
    <property type="molecule type" value="Genomic_DNA"/>
</dbReference>
<gene>
    <name evidence="8" type="ORF">SSLFYP27_01260</name>
</gene>
<evidence type="ECO:0000256" key="2">
    <source>
        <dbReference type="ARBA" id="ARBA00022448"/>
    </source>
</evidence>
<dbReference type="InterPro" id="IPR037272">
    <property type="entry name" value="SNS_sf"/>
</dbReference>
<dbReference type="Pfam" id="PF00209">
    <property type="entry name" value="SNF"/>
    <property type="match status" value="2"/>
</dbReference>
<feature type="transmembrane region" description="Helical" evidence="7">
    <location>
        <begin position="94"/>
        <end position="122"/>
    </location>
</feature>
<comment type="similarity">
    <text evidence="6">Belongs to the sodium:neurotransmitter symporter (SNF) (TC 2.A.22) family.</text>
</comment>
<evidence type="ECO:0000256" key="6">
    <source>
        <dbReference type="RuleBase" id="RU003732"/>
    </source>
</evidence>
<keyword evidence="6" id="KW-0769">Symport</keyword>
<reference evidence="8" key="1">
    <citation type="submission" date="2019-11" db="EMBL/GenBank/DDBJ databases">
        <authorList>
            <person name="Feng L."/>
        </authorList>
    </citation>
    <scope>NUCLEOTIDE SEQUENCE</scope>
    <source>
        <strain evidence="8">SsimulansLFYP27</strain>
    </source>
</reference>
<feature type="transmembrane region" description="Helical" evidence="7">
    <location>
        <begin position="380"/>
        <end position="401"/>
    </location>
</feature>
<dbReference type="CDD" id="cd10336">
    <property type="entry name" value="SLC6sbd_Tyt1-Like"/>
    <property type="match status" value="1"/>
</dbReference>
<dbReference type="PROSITE" id="PS00610">
    <property type="entry name" value="NA_NEUROTRAN_SYMP_1"/>
    <property type="match status" value="1"/>
</dbReference>
<feature type="transmembrane region" description="Helical" evidence="7">
    <location>
        <begin position="215"/>
        <end position="239"/>
    </location>
</feature>
<dbReference type="NCBIfam" id="NF037979">
    <property type="entry name" value="Na_transp"/>
    <property type="match status" value="1"/>
</dbReference>
<feature type="transmembrane region" description="Helical" evidence="7">
    <location>
        <begin position="12"/>
        <end position="30"/>
    </location>
</feature>
<feature type="transmembrane region" description="Helical" evidence="7">
    <location>
        <begin position="421"/>
        <end position="442"/>
    </location>
</feature>
<dbReference type="AlphaFoldDB" id="A0A6N3BPQ4"/>
<feature type="transmembrane region" description="Helical" evidence="7">
    <location>
        <begin position="36"/>
        <end position="59"/>
    </location>
</feature>
<evidence type="ECO:0000256" key="5">
    <source>
        <dbReference type="ARBA" id="ARBA00023136"/>
    </source>
</evidence>
<organism evidence="8">
    <name type="scientific">Staphylococcus simulans</name>
    <dbReference type="NCBI Taxonomy" id="1286"/>
    <lineage>
        <taxon>Bacteria</taxon>
        <taxon>Bacillati</taxon>
        <taxon>Bacillota</taxon>
        <taxon>Bacilli</taxon>
        <taxon>Bacillales</taxon>
        <taxon>Staphylococcaceae</taxon>
        <taxon>Staphylococcus</taxon>
    </lineage>
</organism>
<proteinExistence type="inferred from homology"/>
<dbReference type="GO" id="GO:0015293">
    <property type="term" value="F:symporter activity"/>
    <property type="evidence" value="ECO:0007669"/>
    <property type="project" value="UniProtKB-KW"/>
</dbReference>
<keyword evidence="3 6" id="KW-0812">Transmembrane</keyword>
<keyword evidence="5 7" id="KW-0472">Membrane</keyword>
<name>A0A6N3BPQ4_STASI</name>
<dbReference type="InterPro" id="IPR047218">
    <property type="entry name" value="YocR/YhdH-like"/>
</dbReference>
<feature type="transmembrane region" description="Helical" evidence="7">
    <location>
        <begin position="341"/>
        <end position="360"/>
    </location>
</feature>
<evidence type="ECO:0000256" key="7">
    <source>
        <dbReference type="SAM" id="Phobius"/>
    </source>
</evidence>
<sequence length="443" mass="48811">MSKQSQWKTSTGFILASAGSAIGLGAMWKFPYMAGIYGGGAFLLMFLIFTIFIGLPLLIMEFTIGKLGRTYTTAIFGKLSNKKWTNVIGWSGNLAVFVLFGFYSVVGGWIMIYIAQVAMQIIGLRDGTLGSIQFEQVISSPLYTMLGQGSFILVTMVIVMLGVEHGLEKASKVMMPLLFIFLILIVVRSLSLEGASEGVRFLLEPRMEELSMEGILFALGQSFFALSLGTTGMITYASYAPKEMTIKTSALSIVIMNIIVALLAGLAIFPAINAFGYKPEEGPGLLFKVLPHVFEKMSFGPGFYFIFLILFLFAALTSSISLLELNVSNFTKNDNRKRGKVALIGSILVFIISIPATLSFSTLSHVHFLAGTIFDNMDFLVSNILMPLGALATTLFVGQLLKKEDLKSVFGNDRLKIFMPWYYLVKYVLPMVILLVFVIQFFN</sequence>
<keyword evidence="2 6" id="KW-0813">Transport</keyword>
<protein>
    <recommendedName>
        <fullName evidence="6">Transporter</fullName>
    </recommendedName>
</protein>
<keyword evidence="4 7" id="KW-1133">Transmembrane helix</keyword>
<dbReference type="PANTHER" id="PTHR42948">
    <property type="entry name" value="TRANSPORTER"/>
    <property type="match status" value="1"/>
</dbReference>
<dbReference type="SUPFAM" id="SSF161070">
    <property type="entry name" value="SNF-like"/>
    <property type="match status" value="1"/>
</dbReference>
<evidence type="ECO:0000256" key="1">
    <source>
        <dbReference type="ARBA" id="ARBA00004141"/>
    </source>
</evidence>
<feature type="transmembrane region" description="Helical" evidence="7">
    <location>
        <begin position="251"/>
        <end position="277"/>
    </location>
</feature>
<comment type="subcellular location">
    <subcellularLocation>
        <location evidence="1">Membrane</location>
        <topology evidence="1">Multi-pass membrane protein</topology>
    </subcellularLocation>
</comment>
<feature type="transmembrane region" description="Helical" evidence="7">
    <location>
        <begin position="175"/>
        <end position="195"/>
    </location>
</feature>
<dbReference type="PRINTS" id="PR00176">
    <property type="entry name" value="NANEUSMPORT"/>
</dbReference>
<evidence type="ECO:0000256" key="4">
    <source>
        <dbReference type="ARBA" id="ARBA00022989"/>
    </source>
</evidence>
<dbReference type="GO" id="GO:0016020">
    <property type="term" value="C:membrane"/>
    <property type="evidence" value="ECO:0007669"/>
    <property type="project" value="UniProtKB-SubCell"/>
</dbReference>
<feature type="transmembrane region" description="Helical" evidence="7">
    <location>
        <begin position="297"/>
        <end position="320"/>
    </location>
</feature>
<dbReference type="RefSeq" id="WP_156666689.1">
    <property type="nucleotide sequence ID" value="NZ_CACRUO010000030.1"/>
</dbReference>
<accession>A0A6N3BPQ4</accession>
<evidence type="ECO:0000256" key="3">
    <source>
        <dbReference type="ARBA" id="ARBA00022692"/>
    </source>
</evidence>
<feature type="transmembrane region" description="Helical" evidence="7">
    <location>
        <begin position="142"/>
        <end position="163"/>
    </location>
</feature>